<proteinExistence type="predicted"/>
<name>A0A9C9EKS7_UNCW3</name>
<evidence type="ECO:0000313" key="3">
    <source>
        <dbReference type="Proteomes" id="UP000885826"/>
    </source>
</evidence>
<evidence type="ECO:0000313" key="2">
    <source>
        <dbReference type="EMBL" id="HEC77626.1"/>
    </source>
</evidence>
<dbReference type="Proteomes" id="UP000885826">
    <property type="component" value="Unassembled WGS sequence"/>
</dbReference>
<feature type="signal peptide" evidence="1">
    <location>
        <begin position="1"/>
        <end position="18"/>
    </location>
</feature>
<accession>A0A9C9EKS7</accession>
<protein>
    <submittedName>
        <fullName evidence="2">Uncharacterized protein</fullName>
    </submittedName>
</protein>
<organism evidence="2 3">
    <name type="scientific">candidate division WOR-3 bacterium</name>
    <dbReference type="NCBI Taxonomy" id="2052148"/>
    <lineage>
        <taxon>Bacteria</taxon>
        <taxon>Bacteria division WOR-3</taxon>
    </lineage>
</organism>
<sequence>MKKLLVFLILLLVVFCTKEETQIEPKDVVELVPLDNEISGWTRSSAMEIAENETQLYDIIDGAGQVYIDNNFVKFVRQFYEGDISGAVTIELHIADMNDTVNAKNVYDDQATGNEIPWTNDNAGVEARYKLVTGIAVNYYELDFWDDKFYSWIYIGDDSDAALDVAKLFALNISEAIRDTTAQ</sequence>
<evidence type="ECO:0000256" key="1">
    <source>
        <dbReference type="SAM" id="SignalP"/>
    </source>
</evidence>
<gene>
    <name evidence="2" type="ORF">ENI34_00605</name>
</gene>
<dbReference type="AlphaFoldDB" id="A0A9C9EKS7"/>
<keyword evidence="1" id="KW-0732">Signal</keyword>
<dbReference type="EMBL" id="DRIG01000008">
    <property type="protein sequence ID" value="HEC77626.1"/>
    <property type="molecule type" value="Genomic_DNA"/>
</dbReference>
<feature type="chain" id="PRO_5038875931" evidence="1">
    <location>
        <begin position="19"/>
        <end position="183"/>
    </location>
</feature>
<reference evidence="2" key="1">
    <citation type="journal article" date="2020" name="mSystems">
        <title>Genome- and Community-Level Interaction Insights into Carbon Utilization and Element Cycling Functions of Hydrothermarchaeota in Hydrothermal Sediment.</title>
        <authorList>
            <person name="Zhou Z."/>
            <person name="Liu Y."/>
            <person name="Xu W."/>
            <person name="Pan J."/>
            <person name="Luo Z.H."/>
            <person name="Li M."/>
        </authorList>
    </citation>
    <scope>NUCLEOTIDE SEQUENCE</scope>
    <source>
        <strain evidence="2">HyVt-388</strain>
    </source>
</reference>
<comment type="caution">
    <text evidence="2">The sequence shown here is derived from an EMBL/GenBank/DDBJ whole genome shotgun (WGS) entry which is preliminary data.</text>
</comment>